<feature type="repeat" description="TPR" evidence="1">
    <location>
        <begin position="209"/>
        <end position="242"/>
    </location>
</feature>
<dbReference type="InterPro" id="IPR019734">
    <property type="entry name" value="TPR_rpt"/>
</dbReference>
<dbReference type="AlphaFoldDB" id="A0A368BPY0"/>
<reference evidence="2 3" key="1">
    <citation type="journal article" date="2018" name="Microbiome">
        <title>Fine metagenomic profile of the Mediterranean stratified and mixed water columns revealed by assembly and recruitment.</title>
        <authorList>
            <person name="Haro-Moreno J.M."/>
            <person name="Lopez-Perez M."/>
            <person name="De La Torre J.R."/>
            <person name="Picazo A."/>
            <person name="Camacho A."/>
            <person name="Rodriguez-Valera F."/>
        </authorList>
    </citation>
    <scope>NUCLEOTIDE SEQUENCE [LARGE SCALE GENOMIC DNA]</scope>
    <source>
        <strain evidence="2">MED-G83</strain>
    </source>
</reference>
<accession>A0A368BPY0</accession>
<dbReference type="SUPFAM" id="SSF48452">
    <property type="entry name" value="TPR-like"/>
    <property type="match status" value="1"/>
</dbReference>
<dbReference type="EMBL" id="QOPD01000001">
    <property type="protein sequence ID" value="RCL39301.1"/>
    <property type="molecule type" value="Genomic_DNA"/>
</dbReference>
<sequence>MVDRYQLKMYHINLLLNWMNDMRFLLGLIILISFDFRADERDGLPELATEEQKRELQSRRSKVLTASTARRVQKIVEGLDEAGQLEEAKTLLLKDKKTAEANLKDKQIDAVIKETDAELAQLRNRVSSLNSYDRSMFYYYQAYVNLAYKDNLVGARNDYLNLIKEKDAQPRIKLSSYYTISQLYLSDEDFDNGIKYLKLWFKTTDEVTAQAYVLLGQAYFLQDQFQKAYNVMMEAKRISNETGTTFRENWYSILLATMGELNLKKEQVPYYEEVLELYPKKRYFVNLAGLYNELDRSRDYTSLLKTAFQKELLDKSTEFQSLSQMLLAAGNPYWAAEVMLTGMTSVAGQKVIDQECALGKVLDEDGNLVVDKDGIPVEEMTCLDILGPAFVKAGSAEALDRDAAPFLDESERNLTILAESLRAAQEREAAVDVYRKLDKVISNGEALIAIGNLLYLDNNISEAIEAINKGIKKGNLKNPGFAQLTLGQALFELQRFDEARDVFTKASQSKKDAVKKSARAWLQYTDSEQQRVKNLNLRRESIS</sequence>
<evidence type="ECO:0000313" key="2">
    <source>
        <dbReference type="EMBL" id="RCL39301.1"/>
    </source>
</evidence>
<dbReference type="Proteomes" id="UP000252147">
    <property type="component" value="Unassembled WGS sequence"/>
</dbReference>
<dbReference type="Gene3D" id="1.25.40.10">
    <property type="entry name" value="Tetratricopeptide repeat domain"/>
    <property type="match status" value="2"/>
</dbReference>
<organism evidence="2 3">
    <name type="scientific">SAR86 cluster bacterium</name>
    <dbReference type="NCBI Taxonomy" id="2030880"/>
    <lineage>
        <taxon>Bacteria</taxon>
        <taxon>Pseudomonadati</taxon>
        <taxon>Pseudomonadota</taxon>
        <taxon>Gammaproteobacteria</taxon>
        <taxon>SAR86 cluster</taxon>
    </lineage>
</organism>
<keyword evidence="1" id="KW-0802">TPR repeat</keyword>
<dbReference type="PROSITE" id="PS50005">
    <property type="entry name" value="TPR"/>
    <property type="match status" value="1"/>
</dbReference>
<evidence type="ECO:0008006" key="4">
    <source>
        <dbReference type="Google" id="ProtNLM"/>
    </source>
</evidence>
<protein>
    <recommendedName>
        <fullName evidence="4">Tetratricopeptide repeat protein</fullName>
    </recommendedName>
</protein>
<name>A0A368BPY0_9GAMM</name>
<evidence type="ECO:0000256" key="1">
    <source>
        <dbReference type="PROSITE-ProRule" id="PRU00339"/>
    </source>
</evidence>
<evidence type="ECO:0000313" key="3">
    <source>
        <dbReference type="Proteomes" id="UP000252147"/>
    </source>
</evidence>
<dbReference type="InterPro" id="IPR011990">
    <property type="entry name" value="TPR-like_helical_dom_sf"/>
</dbReference>
<dbReference type="SMART" id="SM00028">
    <property type="entry name" value="TPR"/>
    <property type="match status" value="3"/>
</dbReference>
<proteinExistence type="predicted"/>
<dbReference type="Pfam" id="PF13181">
    <property type="entry name" value="TPR_8"/>
    <property type="match status" value="2"/>
</dbReference>
<gene>
    <name evidence="2" type="ORF">DBW97_00815</name>
</gene>
<comment type="caution">
    <text evidence="2">The sequence shown here is derived from an EMBL/GenBank/DDBJ whole genome shotgun (WGS) entry which is preliminary data.</text>
</comment>